<keyword evidence="2" id="KW-1185">Reference proteome</keyword>
<dbReference type="AlphaFoldDB" id="A0A182IHF4"/>
<name>A0A182IHF4_ANOAR</name>
<sequence length="28" mass="3150">MPIGVHTNHQSIIFKSKMEAKVNGVRVK</sequence>
<dbReference type="EnsemblMetazoa" id="AARA014884-RA">
    <property type="protein sequence ID" value="AARA014884-PA"/>
    <property type="gene ID" value="AARA014884"/>
</dbReference>
<organism evidence="1 2">
    <name type="scientific">Anopheles arabiensis</name>
    <name type="common">Mosquito</name>
    <dbReference type="NCBI Taxonomy" id="7173"/>
    <lineage>
        <taxon>Eukaryota</taxon>
        <taxon>Metazoa</taxon>
        <taxon>Ecdysozoa</taxon>
        <taxon>Arthropoda</taxon>
        <taxon>Hexapoda</taxon>
        <taxon>Insecta</taxon>
        <taxon>Pterygota</taxon>
        <taxon>Neoptera</taxon>
        <taxon>Endopterygota</taxon>
        <taxon>Diptera</taxon>
        <taxon>Nematocera</taxon>
        <taxon>Culicoidea</taxon>
        <taxon>Culicidae</taxon>
        <taxon>Anophelinae</taxon>
        <taxon>Anopheles</taxon>
    </lineage>
</organism>
<proteinExistence type="predicted"/>
<protein>
    <submittedName>
        <fullName evidence="1">Uncharacterized protein</fullName>
    </submittedName>
</protein>
<evidence type="ECO:0000313" key="1">
    <source>
        <dbReference type="EnsemblMetazoa" id="AARA014884-PA"/>
    </source>
</evidence>
<dbReference type="EMBL" id="APCN01000995">
    <property type="status" value="NOT_ANNOTATED_CDS"/>
    <property type="molecule type" value="Genomic_DNA"/>
</dbReference>
<evidence type="ECO:0000313" key="2">
    <source>
        <dbReference type="Proteomes" id="UP000075840"/>
    </source>
</evidence>
<reference evidence="1" key="1">
    <citation type="submission" date="2022-08" db="UniProtKB">
        <authorList>
            <consortium name="EnsemblMetazoa"/>
        </authorList>
    </citation>
    <scope>IDENTIFICATION</scope>
    <source>
        <strain evidence="1">Dongola</strain>
    </source>
</reference>
<dbReference type="Proteomes" id="UP000075840">
    <property type="component" value="Unassembled WGS sequence"/>
</dbReference>
<accession>A0A182IHF4</accession>
<dbReference type="VEuPathDB" id="VectorBase:AARA014884"/>